<organism evidence="3 4">
    <name type="scientific">Aspergillus thermomutatus</name>
    <name type="common">Neosartorya pseudofischeri</name>
    <dbReference type="NCBI Taxonomy" id="41047"/>
    <lineage>
        <taxon>Eukaryota</taxon>
        <taxon>Fungi</taxon>
        <taxon>Dikarya</taxon>
        <taxon>Ascomycota</taxon>
        <taxon>Pezizomycotina</taxon>
        <taxon>Eurotiomycetes</taxon>
        <taxon>Eurotiomycetidae</taxon>
        <taxon>Eurotiales</taxon>
        <taxon>Aspergillaceae</taxon>
        <taxon>Aspergillus</taxon>
        <taxon>Aspergillus subgen. Fumigati</taxon>
    </lineage>
</organism>
<dbReference type="SUPFAM" id="SSF52266">
    <property type="entry name" value="SGNH hydrolase"/>
    <property type="match status" value="1"/>
</dbReference>
<dbReference type="Pfam" id="PF13517">
    <property type="entry name" value="FG-GAP_3"/>
    <property type="match status" value="2"/>
</dbReference>
<dbReference type="PRINTS" id="PR00081">
    <property type="entry name" value="GDHRDH"/>
</dbReference>
<dbReference type="PANTHER" id="PTHR30383">
    <property type="entry name" value="THIOESTERASE 1/PROTEASE 1/LYSOPHOSPHOLIPASE L1"/>
    <property type="match status" value="1"/>
</dbReference>
<keyword evidence="1" id="KW-0732">Signal</keyword>
<gene>
    <name evidence="3" type="ORF">CDV56_101893</name>
</gene>
<dbReference type="InterPro" id="IPR013517">
    <property type="entry name" value="FG-GAP"/>
</dbReference>
<dbReference type="FunFam" id="3.40.50.1110:FF:000020">
    <property type="entry name" value="Esterase, putative (AFU_orthologue AFUA_1G03170)"/>
    <property type="match status" value="1"/>
</dbReference>
<accession>A0A397G3I5</accession>
<dbReference type="SUPFAM" id="SSF69318">
    <property type="entry name" value="Integrin alpha N-terminal domain"/>
    <property type="match status" value="2"/>
</dbReference>
<evidence type="ECO:0000313" key="4">
    <source>
        <dbReference type="Proteomes" id="UP000215305"/>
    </source>
</evidence>
<dbReference type="InterPro" id="IPR036514">
    <property type="entry name" value="SGNH_hydro_sf"/>
</dbReference>
<feature type="domain" description="SGNH hydrolase-type esterase" evidence="2">
    <location>
        <begin position="396"/>
        <end position="580"/>
    </location>
</feature>
<dbReference type="RefSeq" id="XP_026610771.1">
    <property type="nucleotide sequence ID" value="XM_026755512.1"/>
</dbReference>
<sequence>MSGLVGLLFTRLTLPSPSVIQGKTILITGANTGLGREAARHALALGAGTVILGVRTLSKGEEAKANIEASTGCTDKGKVLVWPIDLESFASVQAFAARVRKHVVIEGGRLDMAIMNAGIASVEYAVTRDGWERGIQVNVLSTALLSLELLPLLLRTKERDPSAQPHLTVLTSDIHKAIKFPERNEKHILSILNDQAQWKTSQAAGGATERYGVTKLMDLFITIEIARLVPRDESGNPLVIVNAVTPGFCKSDLLTREKAPWILKLIQALIARTVEEGSKTLLHAATQGVETHGKWLENQVIADPGNIVTSPEAAVVREKVWAEITAVLHNVDPEIAMARGFNYLALVLCGIWVWAATVASNPTPNAVSELPSTSHGSYLTPTLHTRDDKPDLRILCLGASITWGIGSSTGNGYRKPLRDKLRFEGYNVDMVGTKHNGNMADNDVEAHPGDVIDQVHTAARGSYRYNPNVVLINAGTNDCLQNRDIANAGERMRVLIEDLFQSINGVTVILSTLIPCADHTGEANRPAVNAQYRTLVNALRGEGRSIMLADMDPPAPNEGSGWLDLSTDYYDDIHPNDIGYPKMAAVWYQAISTAFEDTLLKKPGGSYVVTPGNTGLQCDKQYGDGVYAGGLTQRGSGEDDGIYRHDSDPMGVVLTVESDYDRNQWFFARLFARERDDFVGWYERDDGSQWYGVWRNTGDGANLFTKIADMSVSIACIPRGVNFIDINADGLDDFVCIGPEGDAYASINQGDGDIGSGKPPSFKDIGQIKDAVNGYPQAQVRLGDVDGDGRADYCVFNAAGDMTCWRNGWIEDKPAYWQGLGQRFSGKDMGNLTGVRLEDINGDGRDDWVWIGDTGEAYMYSNSRSCQQGTDGNGLNIAWRQGFWQGTNSGPTYNGMGVDNVRERIHFARIYGEPEDFGLLGRQDYVYLEHSKEDDNSRHKFAMHVWKNTGSGSTKLKADGNKYCNMKGHTNGMDDYVWTHSKGRMTLYPNRGMDTVVDGGPSFWDASEVIFDPSTFGRMLDRRDLHLADWDGDGACDIIWVDPDNQNRVQLWRNTYKETGTWNWDYNANPAPDLYCPEKRGIGIFDLPVQFADVSGNGKADYLCIEKDGRTWGWLHNDANGWDYIDQFKYSEQKDRANLRWADVNGDGKADLIFIDKFSGDGSVWYNNGPKDVKGSRYEWVPQGKLYQGNRAGSCMYYPDFQGDNRADMHAIKGTFTNEAETWFNTCGGGDNIGDDSQQILDPKLPAQPGSTGSSNPAWMNEDCADDKFKEGKHAGILWDGSLASDAWNDAVASWVDYRDHPIPDDEDRISFSQFVSSRFFGGPDGMHCEIYAEGNGCGEDSELQCAADGIKTPAGKYILNSFKRLDAVLWNLHDALQGAFGVIETQMDTFADTFAPLPDEGITLGTILYNLLGMGYGSLSSRMWEKVMEKIEDQQANEVFSSAQEYADDMADSAFESIKDLVDDNPADYVVSEELKEQVVDVIKAWDNATTKIQSSLFSGTDEGIQRLGKMISGGTFLLPNYTQLMNITDLQPSIERSLYAMLIPQAWRLALGDINPFVIDSTMNCADALDQESKDTNPEGFGSRALANYARSRVCLNDRMYYLVTATKPSDNCIDSPHEGLGHYCNPFPAPPGLEHLDGKAWGQITIGDIVSGAVNTYNANGKNVNETQGIWDSSDYSDTFASIGQSDVSAPGYVDIPMCRFWEARENYWTYRGSSSHDYVPYYFPCNDKIDYDKDYESSY</sequence>
<dbReference type="InterPro" id="IPR051532">
    <property type="entry name" value="Ester_Hydrolysis_Enzymes"/>
</dbReference>
<evidence type="ECO:0000259" key="2">
    <source>
        <dbReference type="Pfam" id="PF13472"/>
    </source>
</evidence>
<reference evidence="3" key="1">
    <citation type="submission" date="2018-08" db="EMBL/GenBank/DDBJ databases">
        <title>Draft genome sequence of azole-resistant Aspergillus thermomutatus (Neosartorya pseudofischeri) strain HMR AF 39, isolated from a human nasal aspirate.</title>
        <authorList>
            <person name="Parent-Michaud M."/>
            <person name="Dufresne P.J."/>
            <person name="Fournier E."/>
            <person name="Martineau C."/>
            <person name="Moreira S."/>
            <person name="Perkins V."/>
            <person name="De Repentigny L."/>
            <person name="Dufresne S.F."/>
        </authorList>
    </citation>
    <scope>NUCLEOTIDE SEQUENCE [LARGE SCALE GENOMIC DNA]</scope>
    <source>
        <strain evidence="3">HMR AF 39</strain>
    </source>
</reference>
<dbReference type="PANTHER" id="PTHR30383:SF31">
    <property type="entry name" value="SGNH HYDROLASE-TYPE ESTERASE DOMAIN-CONTAINING PROTEIN-RELATED"/>
    <property type="match status" value="1"/>
</dbReference>
<proteinExistence type="predicted"/>
<protein>
    <recommendedName>
        <fullName evidence="2">SGNH hydrolase-type esterase domain-containing protein</fullName>
    </recommendedName>
</protein>
<dbReference type="Gene3D" id="3.40.50.720">
    <property type="entry name" value="NAD(P)-binding Rossmann-like Domain"/>
    <property type="match status" value="1"/>
</dbReference>
<dbReference type="Pfam" id="PF13472">
    <property type="entry name" value="Lipase_GDSL_2"/>
    <property type="match status" value="1"/>
</dbReference>
<dbReference type="InterPro" id="IPR036291">
    <property type="entry name" value="NAD(P)-bd_dom_sf"/>
</dbReference>
<dbReference type="OrthoDB" id="6123at2759"/>
<dbReference type="CDD" id="cd01833">
    <property type="entry name" value="XynB_like"/>
    <property type="match status" value="1"/>
</dbReference>
<dbReference type="Gene3D" id="3.40.50.1110">
    <property type="entry name" value="SGNH hydrolase"/>
    <property type="match status" value="1"/>
</dbReference>
<dbReference type="InterPro" id="IPR013830">
    <property type="entry name" value="SGNH_hydro"/>
</dbReference>
<dbReference type="SUPFAM" id="SSF51735">
    <property type="entry name" value="NAD(P)-binding Rossmann-fold domains"/>
    <property type="match status" value="1"/>
</dbReference>
<dbReference type="EMBL" id="NKHU02000282">
    <property type="protein sequence ID" value="RHZ45581.1"/>
    <property type="molecule type" value="Genomic_DNA"/>
</dbReference>
<comment type="caution">
    <text evidence="3">The sequence shown here is derived from an EMBL/GenBank/DDBJ whole genome shotgun (WGS) entry which is preliminary data.</text>
</comment>
<dbReference type="Proteomes" id="UP000215305">
    <property type="component" value="Unassembled WGS sequence"/>
</dbReference>
<dbReference type="VEuPathDB" id="FungiDB:CDV56_101893"/>
<name>A0A397G3I5_ASPTH</name>
<evidence type="ECO:0000313" key="3">
    <source>
        <dbReference type="EMBL" id="RHZ45581.1"/>
    </source>
</evidence>
<keyword evidence="4" id="KW-1185">Reference proteome</keyword>
<dbReference type="InterPro" id="IPR002347">
    <property type="entry name" value="SDR_fam"/>
</dbReference>
<dbReference type="InterPro" id="IPR028994">
    <property type="entry name" value="Integrin_alpha_N"/>
</dbReference>
<evidence type="ECO:0000256" key="1">
    <source>
        <dbReference type="ARBA" id="ARBA00022729"/>
    </source>
</evidence>
<dbReference type="GO" id="GO:0004622">
    <property type="term" value="F:phosphatidylcholine lysophospholipase activity"/>
    <property type="evidence" value="ECO:0007669"/>
    <property type="project" value="TreeGrafter"/>
</dbReference>
<dbReference type="STRING" id="41047.A0A397G3I5"/>
<dbReference type="Pfam" id="PF00106">
    <property type="entry name" value="adh_short"/>
    <property type="match status" value="1"/>
</dbReference>
<dbReference type="GeneID" id="38123867"/>